<dbReference type="EMBL" id="BAUW01000065">
    <property type="protein sequence ID" value="GAE47154.1"/>
    <property type="molecule type" value="Genomic_DNA"/>
</dbReference>
<dbReference type="CDD" id="cd01424">
    <property type="entry name" value="MGS_CPS_II"/>
    <property type="match status" value="1"/>
</dbReference>
<evidence type="ECO:0000256" key="1">
    <source>
        <dbReference type="ARBA" id="ARBA00012738"/>
    </source>
</evidence>
<dbReference type="PANTHER" id="PTHR11405">
    <property type="entry name" value="CARBAMOYLTRANSFERASE FAMILY MEMBER"/>
    <property type="match status" value="1"/>
</dbReference>
<dbReference type="EC" id="6.3.5.5" evidence="1"/>
<dbReference type="PROSITE" id="PS51855">
    <property type="entry name" value="MGS"/>
    <property type="match status" value="1"/>
</dbReference>
<dbReference type="GO" id="GO:0005737">
    <property type="term" value="C:cytoplasm"/>
    <property type="evidence" value="ECO:0007669"/>
    <property type="project" value="TreeGrafter"/>
</dbReference>
<evidence type="ECO:0000313" key="7">
    <source>
        <dbReference type="Proteomes" id="UP000018949"/>
    </source>
</evidence>
<proteinExistence type="predicted"/>
<evidence type="ECO:0000256" key="2">
    <source>
        <dbReference type="ARBA" id="ARBA00022598"/>
    </source>
</evidence>
<dbReference type="GO" id="GO:0005524">
    <property type="term" value="F:ATP binding"/>
    <property type="evidence" value="ECO:0007669"/>
    <property type="project" value="UniProtKB-KW"/>
</dbReference>
<evidence type="ECO:0000256" key="3">
    <source>
        <dbReference type="ARBA" id="ARBA00022741"/>
    </source>
</evidence>
<comment type="caution">
    <text evidence="6">The sequence shown here is derived from an EMBL/GenBank/DDBJ whole genome shotgun (WGS) entry which is preliminary data.</text>
</comment>
<name>W4RU27_9BACI</name>
<accession>W4RU27</accession>
<dbReference type="eggNOG" id="COG0458">
    <property type="taxonomic scope" value="Bacteria"/>
</dbReference>
<keyword evidence="2" id="KW-0436">Ligase</keyword>
<reference evidence="6 7" key="1">
    <citation type="submission" date="2013-12" db="EMBL/GenBank/DDBJ databases">
        <title>NBRP : Genome information of microbial organism related human and environment.</title>
        <authorList>
            <person name="Hattori M."/>
            <person name="Oshima K."/>
            <person name="Inaba H."/>
            <person name="Suda W."/>
            <person name="Sakamoto M."/>
            <person name="Iino T."/>
            <person name="Kitahara M."/>
            <person name="Oshida Y."/>
            <person name="Iida T."/>
            <person name="Kudo T."/>
            <person name="Itoh T."/>
            <person name="Ahmed I."/>
            <person name="Ohkuma M."/>
        </authorList>
    </citation>
    <scope>NUCLEOTIDE SEQUENCE [LARGE SCALE GENOMIC DNA]</scope>
    <source>
        <strain evidence="6 7">JCM 21738</strain>
    </source>
</reference>
<feature type="domain" description="MGS-like" evidence="5">
    <location>
        <begin position="6"/>
        <end position="146"/>
    </location>
</feature>
<dbReference type="FunFam" id="3.40.50.1380:FF:000011">
    <property type="entry name" value="Carbamoyl-phosphate synthase large chain"/>
    <property type="match status" value="1"/>
</dbReference>
<dbReference type="InterPro" id="IPR011607">
    <property type="entry name" value="MGS-like_dom"/>
</dbReference>
<dbReference type="GO" id="GO:0006541">
    <property type="term" value="P:glutamine metabolic process"/>
    <property type="evidence" value="ECO:0007669"/>
    <property type="project" value="TreeGrafter"/>
</dbReference>
<dbReference type="PANTHER" id="PTHR11405:SF53">
    <property type="entry name" value="CARBAMOYL-PHOSPHATE SYNTHASE [AMMONIA], MITOCHONDRIAL"/>
    <property type="match status" value="1"/>
</dbReference>
<dbReference type="GO" id="GO:0004088">
    <property type="term" value="F:carbamoyl-phosphate synthase (glutamine-hydrolyzing) activity"/>
    <property type="evidence" value="ECO:0007669"/>
    <property type="project" value="UniProtKB-EC"/>
</dbReference>
<evidence type="ECO:0000256" key="4">
    <source>
        <dbReference type="ARBA" id="ARBA00022840"/>
    </source>
</evidence>
<dbReference type="InterPro" id="IPR036914">
    <property type="entry name" value="MGS-like_dom_sf"/>
</dbReference>
<keyword evidence="4" id="KW-0067">ATP-binding</keyword>
<dbReference type="AlphaFoldDB" id="W4RU27"/>
<sequence length="146" mass="15882">MIAAGMKIKEFGTVLLTVADKDKEETLALAKRFSNIGYQLMATEGTAKHLENAGIKVKTVGKIDSESLNLIDVIRKGEAQMVINTLTKGKQPERDGFRIRRESVENGVPCLTSLDTAKAILRVIESMTFSADALKPMESAKEGVLS</sequence>
<protein>
    <recommendedName>
        <fullName evidence="1">carbamoyl-phosphate synthase (glutamine-hydrolyzing)</fullName>
        <ecNumber evidence="1">6.3.5.5</ecNumber>
    </recommendedName>
</protein>
<keyword evidence="7" id="KW-1185">Reference proteome</keyword>
<dbReference type="Pfam" id="PF02142">
    <property type="entry name" value="MGS"/>
    <property type="match status" value="1"/>
</dbReference>
<dbReference type="SMART" id="SM00851">
    <property type="entry name" value="MGS"/>
    <property type="match status" value="1"/>
</dbReference>
<dbReference type="SUPFAM" id="SSF52335">
    <property type="entry name" value="Methylglyoxal synthase-like"/>
    <property type="match status" value="1"/>
</dbReference>
<gene>
    <name evidence="6" type="ORF">JCM21738_4104</name>
</gene>
<dbReference type="Gene3D" id="3.40.50.1380">
    <property type="entry name" value="Methylglyoxal synthase-like domain"/>
    <property type="match status" value="1"/>
</dbReference>
<dbReference type="Proteomes" id="UP000018949">
    <property type="component" value="Unassembled WGS sequence"/>
</dbReference>
<dbReference type="InterPro" id="IPR033937">
    <property type="entry name" value="MGS_CPS_CarB"/>
</dbReference>
<keyword evidence="3" id="KW-0547">Nucleotide-binding</keyword>
<evidence type="ECO:0000313" key="6">
    <source>
        <dbReference type="EMBL" id="GAE47154.1"/>
    </source>
</evidence>
<organism evidence="6 7">
    <name type="scientific">Mesobacillus boroniphilus JCM 21738</name>
    <dbReference type="NCBI Taxonomy" id="1294265"/>
    <lineage>
        <taxon>Bacteria</taxon>
        <taxon>Bacillati</taxon>
        <taxon>Bacillota</taxon>
        <taxon>Bacilli</taxon>
        <taxon>Bacillales</taxon>
        <taxon>Bacillaceae</taxon>
        <taxon>Mesobacillus</taxon>
    </lineage>
</organism>
<evidence type="ECO:0000259" key="5">
    <source>
        <dbReference type="PROSITE" id="PS51855"/>
    </source>
</evidence>